<keyword evidence="1" id="KW-0732">Signal</keyword>
<dbReference type="EMBL" id="HBKR01037107">
    <property type="protein sequence ID" value="CAE2336182.1"/>
    <property type="molecule type" value="Transcribed_RNA"/>
</dbReference>
<dbReference type="AlphaFoldDB" id="A0A7S4PIP0"/>
<feature type="signal peptide" evidence="1">
    <location>
        <begin position="1"/>
        <end position="15"/>
    </location>
</feature>
<dbReference type="SUPFAM" id="SSF63829">
    <property type="entry name" value="Calcium-dependent phosphotriesterase"/>
    <property type="match status" value="1"/>
</dbReference>
<gene>
    <name evidence="2" type="ORF">NAES01612_LOCUS24254</name>
</gene>
<accession>A0A7S4PIP0</accession>
<name>A0A7S4PIP0_9EUKA</name>
<proteinExistence type="predicted"/>
<dbReference type="PANTHER" id="PTHR11799:SF12">
    <property type="entry name" value="PARAOXONASE-RELATED"/>
    <property type="match status" value="1"/>
</dbReference>
<reference evidence="2" key="1">
    <citation type="submission" date="2021-01" db="EMBL/GenBank/DDBJ databases">
        <authorList>
            <person name="Corre E."/>
            <person name="Pelletier E."/>
            <person name="Niang G."/>
            <person name="Scheremetjew M."/>
            <person name="Finn R."/>
            <person name="Kale V."/>
            <person name="Holt S."/>
            <person name="Cochrane G."/>
            <person name="Meng A."/>
            <person name="Brown T."/>
            <person name="Cohen L."/>
        </authorList>
    </citation>
    <scope>NUCLEOTIDE SEQUENCE</scope>
    <source>
        <strain evidence="2">SoJaBio B1-5/56/2</strain>
    </source>
</reference>
<dbReference type="InterPro" id="IPR011042">
    <property type="entry name" value="6-blade_b-propeller_TolB-like"/>
</dbReference>
<evidence type="ECO:0000256" key="1">
    <source>
        <dbReference type="SAM" id="SignalP"/>
    </source>
</evidence>
<evidence type="ECO:0000313" key="2">
    <source>
        <dbReference type="EMBL" id="CAE2336182.1"/>
    </source>
</evidence>
<organism evidence="2">
    <name type="scientific">Paramoeba aestuarina</name>
    <dbReference type="NCBI Taxonomy" id="180227"/>
    <lineage>
        <taxon>Eukaryota</taxon>
        <taxon>Amoebozoa</taxon>
        <taxon>Discosea</taxon>
        <taxon>Flabellinia</taxon>
        <taxon>Dactylopodida</taxon>
        <taxon>Paramoebidae</taxon>
        <taxon>Paramoeba</taxon>
    </lineage>
</organism>
<evidence type="ECO:0008006" key="3">
    <source>
        <dbReference type="Google" id="ProtNLM"/>
    </source>
</evidence>
<dbReference type="InterPro" id="IPR051288">
    <property type="entry name" value="Serum_paraoxonase/arylesterase"/>
</dbReference>
<dbReference type="PANTHER" id="PTHR11799">
    <property type="entry name" value="PARAOXONASE"/>
    <property type="match status" value="1"/>
</dbReference>
<dbReference type="Gene3D" id="2.120.10.30">
    <property type="entry name" value="TolB, C-terminal domain"/>
    <property type="match status" value="1"/>
</dbReference>
<protein>
    <recommendedName>
        <fullName evidence="3">SMP-30/Gluconolactonase/LRE-like region domain-containing protein</fullName>
    </recommendedName>
</protein>
<feature type="chain" id="PRO_5030823392" description="SMP-30/Gluconolactonase/LRE-like region domain-containing protein" evidence="1">
    <location>
        <begin position="16"/>
        <end position="396"/>
    </location>
</feature>
<sequence>MTHLFLFVGVVFVAAMVSIQYRHLERTVGFGGEFSAKNDHSCELLVTNDGPFSSEDFAEYHNGLYFVTAGDLGALFGEIKHRAPKKGKIWIVDATTTSSDKLEKRLKEVTINGLPPNMDFHPHGIYFSHNSQILYVLSHGKKGGEQIFTFSPIKTAKKGVESVILKFERALSTPEYQGLNGVFNDVVEGTRHGEYYMTQWLPGPGLPENGHPETFEEHVTHATVMAQMVFLKRTHVHRCTFDPKKKVGNEDVKCEIVASDFSLVNGITTNDARDTYWVADGRNVYELHREKNGQLTRVDHFVMPHMGDNIEWDRETGDLYVGAIPNALKAFQRMGKGLPNEGSLHVIHRENGKMTHSEDVVYHKGNQLGSISAGFIHNNKVFLGSPFHNGVLVCDV</sequence>